<reference evidence="4 5" key="1">
    <citation type="submission" date="2024-11" db="EMBL/GenBank/DDBJ databases">
        <title>A near-complete genome assembly of Cinchona calisaya.</title>
        <authorList>
            <person name="Lian D.C."/>
            <person name="Zhao X.W."/>
            <person name="Wei L."/>
        </authorList>
    </citation>
    <scope>NUCLEOTIDE SEQUENCE [LARGE SCALE GENOMIC DNA]</scope>
    <source>
        <tissue evidence="4">Nenye</tissue>
    </source>
</reference>
<dbReference type="InterPro" id="IPR009269">
    <property type="entry name" value="NKAP_C"/>
</dbReference>
<evidence type="ECO:0000313" key="5">
    <source>
        <dbReference type="Proteomes" id="UP001630127"/>
    </source>
</evidence>
<dbReference type="CDD" id="cd00303">
    <property type="entry name" value="retropepsin_like"/>
    <property type="match status" value="1"/>
</dbReference>
<dbReference type="Gene3D" id="2.40.70.10">
    <property type="entry name" value="Acid Proteases"/>
    <property type="match status" value="1"/>
</dbReference>
<comment type="caution">
    <text evidence="4">The sequence shown here is derived from an EMBL/GenBank/DDBJ whole genome shotgun (WGS) entry which is preliminary data.</text>
</comment>
<name>A0ABD3AFL7_9GENT</name>
<dbReference type="EMBL" id="JBJUIK010000004">
    <property type="protein sequence ID" value="KAL3530532.1"/>
    <property type="molecule type" value="Genomic_DNA"/>
</dbReference>
<dbReference type="Pfam" id="PF06047">
    <property type="entry name" value="Nkap_C"/>
    <property type="match status" value="1"/>
</dbReference>
<dbReference type="PANTHER" id="PTHR13087">
    <property type="entry name" value="NF-KAPPA B ACTIVATING PROTEIN"/>
    <property type="match status" value="1"/>
</dbReference>
<feature type="compositionally biased region" description="Acidic residues" evidence="2">
    <location>
        <begin position="454"/>
        <end position="463"/>
    </location>
</feature>
<protein>
    <recommendedName>
        <fullName evidence="3">NF-kappa-B-activating protein C-terminal domain-containing protein</fullName>
    </recommendedName>
</protein>
<accession>A0ABD3AFL7</accession>
<sequence>MAHDIPMGVGNTIPERMTRQEQALSQLLDRLGDLPVGYFLMNDLREKKAISAVLREHMRTVDACLESLWHDLVVTKKAMASVVGTEGSSSKMAKVNGIDVLAMIDTGATHSFVTGREVRRLKLELKEHRYRIKAVNSETQPVLGVASVELTLGLWCGKCNLMAVPLDDFDLILGKEFMGTNKIFPIPHLDGVMIADERGKRGSHIMAIQLENGLTEFKAEVFQKLPDCCAAGLDEFADTMPVGLPKMLSPQRVENDHMRLVPGAIPLADAPSCMESETLELGKGANRYKPNLHRYHGGRYAESESDKELKRLNLEEYRRLKRQKLRKMLKYCIWNCTPSPPRDPNDPLYQEEEDEIAEKDNNVKGKKTEDLSKLGDKSESESASESSEVSESESDDSRKRKKSSSRRKSRRSKSISETESESSEDEEEKRSNRKRSSRRSGWKKRSSPRKNYSDESDCDDSDASELSGDLVRSKKRKGSSSSLSKHSKKKREIKKDNEGSNSEKSSVSAVNEKGKLDVAEEPNLVNNEVLELKELFESRKRAPLENEPTVGPMPLPRAEGHISYGGALRPGEGDAIAQYVQQGKRIPRRGEVGLSAEEISKFESLGYVMSGSRHQRMNAIRIRKENQVYSAEDKRALAMFNYEEKAKREQKVMADLQRLVQRHIGQDAGPSHDPFGARASEGAES</sequence>
<feature type="region of interest" description="Disordered" evidence="2">
    <location>
        <begin position="662"/>
        <end position="685"/>
    </location>
</feature>
<feature type="compositionally biased region" description="Acidic residues" evidence="2">
    <location>
        <begin position="418"/>
        <end position="427"/>
    </location>
</feature>
<dbReference type="SUPFAM" id="SSF50630">
    <property type="entry name" value="Acid proteases"/>
    <property type="match status" value="1"/>
</dbReference>
<feature type="region of interest" description="Disordered" evidence="2">
    <location>
        <begin position="543"/>
        <end position="567"/>
    </location>
</feature>
<evidence type="ECO:0000313" key="4">
    <source>
        <dbReference type="EMBL" id="KAL3530532.1"/>
    </source>
</evidence>
<dbReference type="InterPro" id="IPR040466">
    <property type="entry name" value="NKAP"/>
</dbReference>
<evidence type="ECO:0000256" key="1">
    <source>
        <dbReference type="ARBA" id="ARBA00009313"/>
    </source>
</evidence>
<dbReference type="InterPro" id="IPR021109">
    <property type="entry name" value="Peptidase_aspartic_dom_sf"/>
</dbReference>
<dbReference type="Proteomes" id="UP001630127">
    <property type="component" value="Unassembled WGS sequence"/>
</dbReference>
<dbReference type="AlphaFoldDB" id="A0ABD3AFL7"/>
<dbReference type="PANTHER" id="PTHR13087:SF0">
    <property type="entry name" value="NFKB ACTIVATING PROTEIN LIKE"/>
    <property type="match status" value="1"/>
</dbReference>
<proteinExistence type="inferred from homology"/>
<keyword evidence="5" id="KW-1185">Reference proteome</keyword>
<evidence type="ECO:0000259" key="3">
    <source>
        <dbReference type="Pfam" id="PF06047"/>
    </source>
</evidence>
<feature type="compositionally biased region" description="Polar residues" evidence="2">
    <location>
        <begin position="499"/>
        <end position="509"/>
    </location>
</feature>
<dbReference type="Pfam" id="PF13975">
    <property type="entry name" value="gag-asp_proteas"/>
    <property type="match status" value="1"/>
</dbReference>
<feature type="compositionally biased region" description="Basic residues" evidence="2">
    <location>
        <begin position="399"/>
        <end position="413"/>
    </location>
</feature>
<feature type="region of interest" description="Disordered" evidence="2">
    <location>
        <begin position="356"/>
        <end position="524"/>
    </location>
</feature>
<feature type="compositionally biased region" description="Basic residues" evidence="2">
    <location>
        <begin position="431"/>
        <end position="448"/>
    </location>
</feature>
<comment type="similarity">
    <text evidence="1">Belongs to the NKAP family.</text>
</comment>
<feature type="compositionally biased region" description="Basic and acidic residues" evidence="2">
    <location>
        <begin position="358"/>
        <end position="380"/>
    </location>
</feature>
<feature type="domain" description="NF-kappa-B-activating protein C-terminal" evidence="3">
    <location>
        <begin position="563"/>
        <end position="661"/>
    </location>
</feature>
<evidence type="ECO:0000256" key="2">
    <source>
        <dbReference type="SAM" id="MobiDB-lite"/>
    </source>
</evidence>
<organism evidence="4 5">
    <name type="scientific">Cinchona calisaya</name>
    <dbReference type="NCBI Taxonomy" id="153742"/>
    <lineage>
        <taxon>Eukaryota</taxon>
        <taxon>Viridiplantae</taxon>
        <taxon>Streptophyta</taxon>
        <taxon>Embryophyta</taxon>
        <taxon>Tracheophyta</taxon>
        <taxon>Spermatophyta</taxon>
        <taxon>Magnoliopsida</taxon>
        <taxon>eudicotyledons</taxon>
        <taxon>Gunneridae</taxon>
        <taxon>Pentapetalae</taxon>
        <taxon>asterids</taxon>
        <taxon>lamiids</taxon>
        <taxon>Gentianales</taxon>
        <taxon>Rubiaceae</taxon>
        <taxon>Cinchonoideae</taxon>
        <taxon>Cinchoneae</taxon>
        <taxon>Cinchona</taxon>
    </lineage>
</organism>
<gene>
    <name evidence="4" type="ORF">ACH5RR_009854</name>
</gene>